<sequence length="103" mass="11752">MERGLEKPSAFPRLYIPLAHDWVVTRHESPSDTHTTSRQYSQAEVATSIPTQVTAFWLVRIGRRYLILAIVEKRKKILPQVSRSSVVACWCGCGVHDERSTML</sequence>
<keyword evidence="2" id="KW-1185">Reference proteome</keyword>
<dbReference type="HOGENOM" id="CLU_2264795_0_0_1"/>
<dbReference type="Proteomes" id="UP000054018">
    <property type="component" value="Unassembled WGS sequence"/>
</dbReference>
<gene>
    <name evidence="1" type="ORF">PISMIDRAFT_681220</name>
</gene>
<name>A0A0C9ZGD9_9AGAM</name>
<reference evidence="1 2" key="1">
    <citation type="submission" date="2014-04" db="EMBL/GenBank/DDBJ databases">
        <authorList>
            <consortium name="DOE Joint Genome Institute"/>
            <person name="Kuo A."/>
            <person name="Kohler A."/>
            <person name="Costa M.D."/>
            <person name="Nagy L.G."/>
            <person name="Floudas D."/>
            <person name="Copeland A."/>
            <person name="Barry K.W."/>
            <person name="Cichocki N."/>
            <person name="Veneault-Fourrey C."/>
            <person name="LaButti K."/>
            <person name="Lindquist E.A."/>
            <person name="Lipzen A."/>
            <person name="Lundell T."/>
            <person name="Morin E."/>
            <person name="Murat C."/>
            <person name="Sun H."/>
            <person name="Tunlid A."/>
            <person name="Henrissat B."/>
            <person name="Grigoriev I.V."/>
            <person name="Hibbett D.S."/>
            <person name="Martin F."/>
            <person name="Nordberg H.P."/>
            <person name="Cantor M.N."/>
            <person name="Hua S.X."/>
        </authorList>
    </citation>
    <scope>NUCLEOTIDE SEQUENCE [LARGE SCALE GENOMIC DNA]</scope>
    <source>
        <strain evidence="1 2">441</strain>
    </source>
</reference>
<dbReference type="EMBL" id="KN833751">
    <property type="protein sequence ID" value="KIK21537.1"/>
    <property type="molecule type" value="Genomic_DNA"/>
</dbReference>
<reference evidence="2" key="2">
    <citation type="submission" date="2015-01" db="EMBL/GenBank/DDBJ databases">
        <title>Evolutionary Origins and Diversification of the Mycorrhizal Mutualists.</title>
        <authorList>
            <consortium name="DOE Joint Genome Institute"/>
            <consortium name="Mycorrhizal Genomics Consortium"/>
            <person name="Kohler A."/>
            <person name="Kuo A."/>
            <person name="Nagy L.G."/>
            <person name="Floudas D."/>
            <person name="Copeland A."/>
            <person name="Barry K.W."/>
            <person name="Cichocki N."/>
            <person name="Veneault-Fourrey C."/>
            <person name="LaButti K."/>
            <person name="Lindquist E.A."/>
            <person name="Lipzen A."/>
            <person name="Lundell T."/>
            <person name="Morin E."/>
            <person name="Murat C."/>
            <person name="Riley R."/>
            <person name="Ohm R."/>
            <person name="Sun H."/>
            <person name="Tunlid A."/>
            <person name="Henrissat B."/>
            <person name="Grigoriev I.V."/>
            <person name="Hibbett D.S."/>
            <person name="Martin F."/>
        </authorList>
    </citation>
    <scope>NUCLEOTIDE SEQUENCE [LARGE SCALE GENOMIC DNA]</scope>
    <source>
        <strain evidence="2">441</strain>
    </source>
</reference>
<evidence type="ECO:0000313" key="1">
    <source>
        <dbReference type="EMBL" id="KIK21537.1"/>
    </source>
</evidence>
<dbReference type="AlphaFoldDB" id="A0A0C9ZGD9"/>
<proteinExistence type="predicted"/>
<organism evidence="1 2">
    <name type="scientific">Pisolithus microcarpus 441</name>
    <dbReference type="NCBI Taxonomy" id="765257"/>
    <lineage>
        <taxon>Eukaryota</taxon>
        <taxon>Fungi</taxon>
        <taxon>Dikarya</taxon>
        <taxon>Basidiomycota</taxon>
        <taxon>Agaricomycotina</taxon>
        <taxon>Agaricomycetes</taxon>
        <taxon>Agaricomycetidae</taxon>
        <taxon>Boletales</taxon>
        <taxon>Sclerodermatineae</taxon>
        <taxon>Pisolithaceae</taxon>
        <taxon>Pisolithus</taxon>
    </lineage>
</organism>
<protein>
    <submittedName>
        <fullName evidence="1">Uncharacterized protein</fullName>
    </submittedName>
</protein>
<evidence type="ECO:0000313" key="2">
    <source>
        <dbReference type="Proteomes" id="UP000054018"/>
    </source>
</evidence>
<accession>A0A0C9ZGD9</accession>